<sequence>MHDYTKFNGEAEILKVLGHPIRLCIVTGLLGKECNVTTMQQCLKLPQPIISQHLAVLKKKGIIEGGRKGTEISYRVVNEKARAVAELLWNLRGER</sequence>
<dbReference type="InterPro" id="IPR011991">
    <property type="entry name" value="ArsR-like_HTH"/>
</dbReference>
<evidence type="ECO:0000256" key="3">
    <source>
        <dbReference type="ARBA" id="ARBA00023163"/>
    </source>
</evidence>
<dbReference type="GO" id="GO:0003677">
    <property type="term" value="F:DNA binding"/>
    <property type="evidence" value="ECO:0007669"/>
    <property type="project" value="UniProtKB-KW"/>
</dbReference>
<keyword evidence="1" id="KW-0805">Transcription regulation</keyword>
<dbReference type="EMBL" id="CP045798">
    <property type="protein sequence ID" value="QNB47506.1"/>
    <property type="molecule type" value="Genomic_DNA"/>
</dbReference>
<dbReference type="GO" id="GO:0003700">
    <property type="term" value="F:DNA-binding transcription factor activity"/>
    <property type="evidence" value="ECO:0007669"/>
    <property type="project" value="InterPro"/>
</dbReference>
<reference evidence="5 6" key="1">
    <citation type="journal article" date="2019" name="Front. Microbiol.">
        <title>Thermoanaerosceptrum fracticalcis gen. nov. sp. nov., a Novel Fumarate-Fermenting Microorganism From a Deep Fractured Carbonate Aquifer of the US Great Basin.</title>
        <authorList>
            <person name="Hamilton-Brehm S.D."/>
            <person name="Stewart L.E."/>
            <person name="Zavarin M."/>
            <person name="Caldwell M."/>
            <person name="Lawson P.A."/>
            <person name="Onstott T.C."/>
            <person name="Grzymski J."/>
            <person name="Neveux I."/>
            <person name="Lollar B.S."/>
            <person name="Russell C.E."/>
            <person name="Moser D.P."/>
        </authorList>
    </citation>
    <scope>NUCLEOTIDE SEQUENCE [LARGE SCALE GENOMIC DNA]</scope>
    <source>
        <strain evidence="5 6">DRI-13</strain>
    </source>
</reference>
<dbReference type="PROSITE" id="PS50987">
    <property type="entry name" value="HTH_ARSR_2"/>
    <property type="match status" value="1"/>
</dbReference>
<dbReference type="Pfam" id="PF01022">
    <property type="entry name" value="HTH_5"/>
    <property type="match status" value="1"/>
</dbReference>
<dbReference type="PANTHER" id="PTHR43132">
    <property type="entry name" value="ARSENICAL RESISTANCE OPERON REPRESSOR ARSR-RELATED"/>
    <property type="match status" value="1"/>
</dbReference>
<proteinExistence type="predicted"/>
<keyword evidence="3" id="KW-0804">Transcription</keyword>
<dbReference type="SMART" id="SM00418">
    <property type="entry name" value="HTH_ARSR"/>
    <property type="match status" value="1"/>
</dbReference>
<dbReference type="InterPro" id="IPR036388">
    <property type="entry name" value="WH-like_DNA-bd_sf"/>
</dbReference>
<dbReference type="AlphaFoldDB" id="A0A7G6E602"/>
<dbReference type="Proteomes" id="UP000515847">
    <property type="component" value="Chromosome"/>
</dbReference>
<dbReference type="NCBIfam" id="NF033788">
    <property type="entry name" value="HTH_metalloreg"/>
    <property type="match status" value="1"/>
</dbReference>
<dbReference type="InterPro" id="IPR051011">
    <property type="entry name" value="Metal_resp_trans_reg"/>
</dbReference>
<dbReference type="PRINTS" id="PR00778">
    <property type="entry name" value="HTHARSR"/>
</dbReference>
<evidence type="ECO:0000313" key="5">
    <source>
        <dbReference type="EMBL" id="QNB47506.1"/>
    </source>
</evidence>
<dbReference type="OrthoDB" id="9802016at2"/>
<feature type="domain" description="HTH arsR-type" evidence="4">
    <location>
        <begin position="2"/>
        <end position="95"/>
    </location>
</feature>
<organism evidence="5 6">
    <name type="scientific">Thermanaerosceptrum fracticalcis</name>
    <dbReference type="NCBI Taxonomy" id="1712410"/>
    <lineage>
        <taxon>Bacteria</taxon>
        <taxon>Bacillati</taxon>
        <taxon>Bacillota</taxon>
        <taxon>Clostridia</taxon>
        <taxon>Eubacteriales</taxon>
        <taxon>Peptococcaceae</taxon>
        <taxon>Thermanaerosceptrum</taxon>
    </lineage>
</organism>
<keyword evidence="2" id="KW-0238">DNA-binding</keyword>
<dbReference type="InterPro" id="IPR036390">
    <property type="entry name" value="WH_DNA-bd_sf"/>
</dbReference>
<dbReference type="SUPFAM" id="SSF46785">
    <property type="entry name" value="Winged helix' DNA-binding domain"/>
    <property type="match status" value="1"/>
</dbReference>
<protein>
    <submittedName>
        <fullName evidence="5">Metalloregulator ArsR/SmtB family transcription factor</fullName>
    </submittedName>
</protein>
<dbReference type="CDD" id="cd00090">
    <property type="entry name" value="HTH_ARSR"/>
    <property type="match status" value="1"/>
</dbReference>
<evidence type="ECO:0000256" key="1">
    <source>
        <dbReference type="ARBA" id="ARBA00023015"/>
    </source>
</evidence>
<accession>A0A7G6E602</accession>
<name>A0A7G6E602_THEFR</name>
<dbReference type="Gene3D" id="1.10.10.10">
    <property type="entry name" value="Winged helix-like DNA-binding domain superfamily/Winged helix DNA-binding domain"/>
    <property type="match status" value="1"/>
</dbReference>
<evidence type="ECO:0000313" key="6">
    <source>
        <dbReference type="Proteomes" id="UP000515847"/>
    </source>
</evidence>
<dbReference type="InterPro" id="IPR001845">
    <property type="entry name" value="HTH_ArsR_DNA-bd_dom"/>
</dbReference>
<dbReference type="RefSeq" id="WP_034423460.1">
    <property type="nucleotide sequence ID" value="NZ_CP045798.1"/>
</dbReference>
<evidence type="ECO:0000259" key="4">
    <source>
        <dbReference type="PROSITE" id="PS50987"/>
    </source>
</evidence>
<keyword evidence="6" id="KW-1185">Reference proteome</keyword>
<gene>
    <name evidence="5" type="ORF">BR63_15170</name>
</gene>
<dbReference type="KEGG" id="tfr:BR63_15170"/>
<evidence type="ECO:0000256" key="2">
    <source>
        <dbReference type="ARBA" id="ARBA00023125"/>
    </source>
</evidence>
<dbReference type="PANTHER" id="PTHR43132:SF2">
    <property type="entry name" value="ARSENICAL RESISTANCE OPERON REPRESSOR ARSR-RELATED"/>
    <property type="match status" value="1"/>
</dbReference>